<dbReference type="EMBL" id="FZNQ01000001">
    <property type="protein sequence ID" value="SNR26361.1"/>
    <property type="molecule type" value="Genomic_DNA"/>
</dbReference>
<accession>A0A238UWU9</accession>
<dbReference type="Proteomes" id="UP000198397">
    <property type="component" value="Unassembled WGS sequence"/>
</dbReference>
<keyword evidence="1" id="KW-1133">Transmembrane helix</keyword>
<feature type="transmembrane region" description="Helical" evidence="1">
    <location>
        <begin position="39"/>
        <end position="59"/>
    </location>
</feature>
<organism evidence="2 3">
    <name type="scientific">Halorubrum vacuolatum</name>
    <name type="common">Natronobacterium vacuolatum</name>
    <dbReference type="NCBI Taxonomy" id="63740"/>
    <lineage>
        <taxon>Archaea</taxon>
        <taxon>Methanobacteriati</taxon>
        <taxon>Methanobacteriota</taxon>
        <taxon>Stenosarchaea group</taxon>
        <taxon>Halobacteria</taxon>
        <taxon>Halobacteriales</taxon>
        <taxon>Haloferacaceae</taxon>
        <taxon>Halorubrum</taxon>
    </lineage>
</organism>
<proteinExistence type="predicted"/>
<dbReference type="RefSeq" id="WP_089383428.1">
    <property type="nucleotide sequence ID" value="NZ_FZNQ01000001.1"/>
</dbReference>
<dbReference type="AlphaFoldDB" id="A0A238UWU9"/>
<name>A0A238UWU9_HALVU</name>
<dbReference type="Pfam" id="PF24369">
    <property type="entry name" value="DUF7525"/>
    <property type="match status" value="1"/>
</dbReference>
<evidence type="ECO:0000313" key="3">
    <source>
        <dbReference type="Proteomes" id="UP000198397"/>
    </source>
</evidence>
<evidence type="ECO:0000313" key="2">
    <source>
        <dbReference type="EMBL" id="SNR26361.1"/>
    </source>
</evidence>
<keyword evidence="3" id="KW-1185">Reference proteome</keyword>
<sequence length="60" mass="6130">MSEGSMESDKGLGVMLALAAVAVVGAVVMYGAPTQLDRAWGFAAAIVFALLAVVTVQVFE</sequence>
<protein>
    <submittedName>
        <fullName evidence="2">Uncharacterized protein</fullName>
    </submittedName>
</protein>
<keyword evidence="1" id="KW-0812">Transmembrane</keyword>
<keyword evidence="1" id="KW-0472">Membrane</keyword>
<feature type="transmembrane region" description="Helical" evidence="1">
    <location>
        <begin position="12"/>
        <end position="33"/>
    </location>
</feature>
<reference evidence="2 3" key="1">
    <citation type="submission" date="2017-06" db="EMBL/GenBank/DDBJ databases">
        <authorList>
            <person name="Kim H.J."/>
            <person name="Triplett B.A."/>
        </authorList>
    </citation>
    <scope>NUCLEOTIDE SEQUENCE [LARGE SCALE GENOMIC DNA]</scope>
    <source>
        <strain evidence="2 3">DSM 8800</strain>
    </source>
</reference>
<evidence type="ECO:0000256" key="1">
    <source>
        <dbReference type="SAM" id="Phobius"/>
    </source>
</evidence>
<dbReference type="InterPro" id="IPR055947">
    <property type="entry name" value="DUF7525"/>
</dbReference>
<gene>
    <name evidence="2" type="ORF">SAMN06264855_101477</name>
</gene>